<dbReference type="CDD" id="cd09872">
    <property type="entry name" value="PIN_Sll0205-like"/>
    <property type="match status" value="1"/>
</dbReference>
<dbReference type="PANTHER" id="PTHR36173">
    <property type="entry name" value="RIBONUCLEASE VAPC16-RELATED"/>
    <property type="match status" value="1"/>
</dbReference>
<dbReference type="RefSeq" id="WP_160405073.1">
    <property type="nucleotide sequence ID" value="NZ_CP041334.1"/>
</dbReference>
<dbReference type="Proteomes" id="UP000509790">
    <property type="component" value="Chromosome"/>
</dbReference>
<evidence type="ECO:0000259" key="1">
    <source>
        <dbReference type="Pfam" id="PF01850"/>
    </source>
</evidence>
<dbReference type="InterPro" id="IPR041705">
    <property type="entry name" value="PIN_Sll0205"/>
</dbReference>
<dbReference type="Pfam" id="PF01850">
    <property type="entry name" value="PIN"/>
    <property type="match status" value="1"/>
</dbReference>
<dbReference type="AlphaFoldDB" id="A0A859IGJ3"/>
<organism evidence="2 3">
    <name type="scientific">Glaesserella parasuis</name>
    <name type="common">Haemophilus parasuis</name>
    <dbReference type="NCBI Taxonomy" id="738"/>
    <lineage>
        <taxon>Bacteria</taxon>
        <taxon>Pseudomonadati</taxon>
        <taxon>Pseudomonadota</taxon>
        <taxon>Gammaproteobacteria</taxon>
        <taxon>Pasteurellales</taxon>
        <taxon>Pasteurellaceae</taxon>
        <taxon>Glaesserella</taxon>
    </lineage>
</organism>
<dbReference type="SUPFAM" id="SSF88723">
    <property type="entry name" value="PIN domain-like"/>
    <property type="match status" value="1"/>
</dbReference>
<protein>
    <submittedName>
        <fullName evidence="2">Type II toxin-antitoxin system VapC family toxin</fullName>
    </submittedName>
</protein>
<evidence type="ECO:0000313" key="3">
    <source>
        <dbReference type="Proteomes" id="UP000509790"/>
    </source>
</evidence>
<gene>
    <name evidence="2" type="ORF">FLK62_07455</name>
</gene>
<feature type="domain" description="PIN" evidence="1">
    <location>
        <begin position="3"/>
        <end position="122"/>
    </location>
</feature>
<proteinExistence type="predicted"/>
<dbReference type="PANTHER" id="PTHR36173:SF2">
    <property type="entry name" value="RIBONUCLEASE VAPC16"/>
    <property type="match status" value="1"/>
</dbReference>
<dbReference type="InterPro" id="IPR002716">
    <property type="entry name" value="PIN_dom"/>
</dbReference>
<evidence type="ECO:0000313" key="2">
    <source>
        <dbReference type="EMBL" id="QKY73083.1"/>
    </source>
</evidence>
<sequence>MKILLDSHILLWLAWDKKENLSPQVVELLDDPTSEIYFSLASLWEIAIKSSLGKPDFDIDVEALEQGLIQVGCRMLAIELPHILKQTQYPFIHRDPFDRLLMAQAEVENVFFMTADTMILKYQKPYIIDVRSYKN</sequence>
<dbReference type="EMBL" id="CP041334">
    <property type="protein sequence ID" value="QKY73083.1"/>
    <property type="molecule type" value="Genomic_DNA"/>
</dbReference>
<dbReference type="InterPro" id="IPR052919">
    <property type="entry name" value="TA_system_RNase"/>
</dbReference>
<dbReference type="GeneID" id="66618779"/>
<accession>A0A859IGJ3</accession>
<reference evidence="2 3" key="1">
    <citation type="submission" date="2019-06" db="EMBL/GenBank/DDBJ databases">
        <title>Complete genome sequence of Haemophilus parasuis HPS412.</title>
        <authorList>
            <person name="Yang S."/>
            <person name="Huang C."/>
        </authorList>
    </citation>
    <scope>NUCLEOTIDE SEQUENCE [LARGE SCALE GENOMIC DNA]</scope>
    <source>
        <strain evidence="2 3">HPS412</strain>
    </source>
</reference>
<dbReference type="InterPro" id="IPR029060">
    <property type="entry name" value="PIN-like_dom_sf"/>
</dbReference>
<name>A0A859IGJ3_GLAPU</name>